<gene>
    <name evidence="6" type="ORF">HNR30_007555</name>
</gene>
<dbReference type="PANTHER" id="PTHR30055:SF234">
    <property type="entry name" value="HTH-TYPE TRANSCRIPTIONAL REGULATOR BETI"/>
    <property type="match status" value="1"/>
</dbReference>
<comment type="caution">
    <text evidence="6">The sequence shown here is derived from an EMBL/GenBank/DDBJ whole genome shotgun (WGS) entry which is preliminary data.</text>
</comment>
<organism evidence="6 7">
    <name type="scientific">Nonomuraea soli</name>
    <dbReference type="NCBI Taxonomy" id="1032476"/>
    <lineage>
        <taxon>Bacteria</taxon>
        <taxon>Bacillati</taxon>
        <taxon>Actinomycetota</taxon>
        <taxon>Actinomycetes</taxon>
        <taxon>Streptosporangiales</taxon>
        <taxon>Streptosporangiaceae</taxon>
        <taxon>Nonomuraea</taxon>
    </lineage>
</organism>
<dbReference type="InterPro" id="IPR050109">
    <property type="entry name" value="HTH-type_TetR-like_transc_reg"/>
</dbReference>
<evidence type="ECO:0000256" key="2">
    <source>
        <dbReference type="ARBA" id="ARBA00023125"/>
    </source>
</evidence>
<dbReference type="GO" id="GO:0000976">
    <property type="term" value="F:transcription cis-regulatory region binding"/>
    <property type="evidence" value="ECO:0007669"/>
    <property type="project" value="TreeGrafter"/>
</dbReference>
<dbReference type="InterPro" id="IPR009057">
    <property type="entry name" value="Homeodomain-like_sf"/>
</dbReference>
<evidence type="ECO:0000259" key="5">
    <source>
        <dbReference type="PROSITE" id="PS50977"/>
    </source>
</evidence>
<proteinExistence type="predicted"/>
<feature type="DNA-binding region" description="H-T-H motif" evidence="4">
    <location>
        <begin position="28"/>
        <end position="47"/>
    </location>
</feature>
<accession>A0A7W0CRT7</accession>
<feature type="domain" description="HTH tetR-type" evidence="5">
    <location>
        <begin position="7"/>
        <end position="65"/>
    </location>
</feature>
<name>A0A7W0CRT7_9ACTN</name>
<dbReference type="Gene3D" id="1.10.357.10">
    <property type="entry name" value="Tetracycline Repressor, domain 2"/>
    <property type="match status" value="1"/>
</dbReference>
<evidence type="ECO:0000256" key="4">
    <source>
        <dbReference type="PROSITE-ProRule" id="PRU00335"/>
    </source>
</evidence>
<dbReference type="AlphaFoldDB" id="A0A7W0CRT7"/>
<keyword evidence="3" id="KW-0804">Transcription</keyword>
<dbReference type="SUPFAM" id="SSF46689">
    <property type="entry name" value="Homeodomain-like"/>
    <property type="match status" value="1"/>
</dbReference>
<dbReference type="PROSITE" id="PS50977">
    <property type="entry name" value="HTH_TETR_2"/>
    <property type="match status" value="1"/>
</dbReference>
<evidence type="ECO:0000313" key="6">
    <source>
        <dbReference type="EMBL" id="MBA2896164.1"/>
    </source>
</evidence>
<dbReference type="InterPro" id="IPR001647">
    <property type="entry name" value="HTH_TetR"/>
</dbReference>
<dbReference type="Pfam" id="PF00440">
    <property type="entry name" value="TetR_N"/>
    <property type="match status" value="1"/>
</dbReference>
<reference evidence="6 7" key="1">
    <citation type="submission" date="2020-07" db="EMBL/GenBank/DDBJ databases">
        <title>Genomic Encyclopedia of Type Strains, Phase IV (KMG-IV): sequencing the most valuable type-strain genomes for metagenomic binning, comparative biology and taxonomic classification.</title>
        <authorList>
            <person name="Goeker M."/>
        </authorList>
    </citation>
    <scope>NUCLEOTIDE SEQUENCE [LARGE SCALE GENOMIC DNA]</scope>
    <source>
        <strain evidence="6 7">DSM 45533</strain>
    </source>
</reference>
<dbReference type="GO" id="GO:0003700">
    <property type="term" value="F:DNA-binding transcription factor activity"/>
    <property type="evidence" value="ECO:0007669"/>
    <property type="project" value="TreeGrafter"/>
</dbReference>
<evidence type="ECO:0000256" key="3">
    <source>
        <dbReference type="ARBA" id="ARBA00023163"/>
    </source>
</evidence>
<keyword evidence="7" id="KW-1185">Reference proteome</keyword>
<sequence>MAQRYSELTREAILRGAAATLRLDPAAGMAEIATAAGIGRATLYRYFATREELLSELARFSASESLRVLDEAGADSPHLPLPETLARAVRALLTTGRAYWALSPRHASLWPEEEQVGQWIQEFVARAQEAGSLRTDLPADQLGALLGTLIAGSLTYEPLVSLGVEDAASAIVTLFLTGAATSSEEAG</sequence>
<dbReference type="InterPro" id="IPR036271">
    <property type="entry name" value="Tet_transcr_reg_TetR-rel_C_sf"/>
</dbReference>
<evidence type="ECO:0000256" key="1">
    <source>
        <dbReference type="ARBA" id="ARBA00023015"/>
    </source>
</evidence>
<keyword evidence="1" id="KW-0805">Transcription regulation</keyword>
<dbReference type="PANTHER" id="PTHR30055">
    <property type="entry name" value="HTH-TYPE TRANSCRIPTIONAL REGULATOR RUTR"/>
    <property type="match status" value="1"/>
</dbReference>
<dbReference type="SUPFAM" id="SSF48498">
    <property type="entry name" value="Tetracyclin repressor-like, C-terminal domain"/>
    <property type="match status" value="1"/>
</dbReference>
<protein>
    <submittedName>
        <fullName evidence="6">AcrR family transcriptional regulator</fullName>
    </submittedName>
</protein>
<dbReference type="Proteomes" id="UP000530928">
    <property type="component" value="Unassembled WGS sequence"/>
</dbReference>
<keyword evidence="2 4" id="KW-0238">DNA-binding</keyword>
<dbReference type="EMBL" id="JACDUR010000008">
    <property type="protein sequence ID" value="MBA2896164.1"/>
    <property type="molecule type" value="Genomic_DNA"/>
</dbReference>
<evidence type="ECO:0000313" key="7">
    <source>
        <dbReference type="Proteomes" id="UP000530928"/>
    </source>
</evidence>
<dbReference type="RefSeq" id="WP_181614878.1">
    <property type="nucleotide sequence ID" value="NZ_BAABAM010000007.1"/>
</dbReference>